<dbReference type="EC" id="2.7.13.3" evidence="3"/>
<keyword evidence="12" id="KW-0902">Two-component regulatory system</keyword>
<dbReference type="SUPFAM" id="SSF47384">
    <property type="entry name" value="Homodimeric domain of signal transducing histidine kinase"/>
    <property type="match status" value="1"/>
</dbReference>
<evidence type="ECO:0000313" key="16">
    <source>
        <dbReference type="Proteomes" id="UP001595721"/>
    </source>
</evidence>
<comment type="catalytic activity">
    <reaction evidence="1">
        <text>ATP + protein L-histidine = ADP + protein N-phospho-L-histidine.</text>
        <dbReference type="EC" id="2.7.13.3"/>
    </reaction>
</comment>
<keyword evidence="11 13" id="KW-1133">Transmembrane helix</keyword>
<proteinExistence type="predicted"/>
<gene>
    <name evidence="15" type="ORF">ACFOMH_16635</name>
</gene>
<dbReference type="CDD" id="cd12914">
    <property type="entry name" value="PDC1_DGC_like"/>
    <property type="match status" value="1"/>
</dbReference>
<keyword evidence="16" id="KW-1185">Reference proteome</keyword>
<organism evidence="15 16">
    <name type="scientific">Paracoccus mangrovi</name>
    <dbReference type="NCBI Taxonomy" id="1715645"/>
    <lineage>
        <taxon>Bacteria</taxon>
        <taxon>Pseudomonadati</taxon>
        <taxon>Pseudomonadota</taxon>
        <taxon>Alphaproteobacteria</taxon>
        <taxon>Rhodobacterales</taxon>
        <taxon>Paracoccaceae</taxon>
        <taxon>Paracoccus</taxon>
    </lineage>
</organism>
<dbReference type="InterPro" id="IPR036097">
    <property type="entry name" value="HisK_dim/P_sf"/>
</dbReference>
<evidence type="ECO:0000256" key="12">
    <source>
        <dbReference type="ARBA" id="ARBA00023012"/>
    </source>
</evidence>
<dbReference type="InterPro" id="IPR005467">
    <property type="entry name" value="His_kinase_dom"/>
</dbReference>
<keyword evidence="6" id="KW-0808">Transferase</keyword>
<protein>
    <recommendedName>
        <fullName evidence="3">histidine kinase</fullName>
        <ecNumber evidence="3">2.7.13.3</ecNumber>
    </recommendedName>
</protein>
<dbReference type="CDD" id="cd00082">
    <property type="entry name" value="HisKA"/>
    <property type="match status" value="1"/>
</dbReference>
<dbReference type="InterPro" id="IPR003661">
    <property type="entry name" value="HisK_dim/P_dom"/>
</dbReference>
<dbReference type="PIRSF" id="PIRSF036431">
    <property type="entry name" value="STHK_DctB"/>
    <property type="match status" value="1"/>
</dbReference>
<evidence type="ECO:0000259" key="14">
    <source>
        <dbReference type="PROSITE" id="PS50109"/>
    </source>
</evidence>
<evidence type="ECO:0000256" key="13">
    <source>
        <dbReference type="SAM" id="Phobius"/>
    </source>
</evidence>
<name>A0ABV7R9H3_9RHOB</name>
<dbReference type="InterPro" id="IPR004358">
    <property type="entry name" value="Sig_transdc_His_kin-like_C"/>
</dbReference>
<dbReference type="SMART" id="SM00388">
    <property type="entry name" value="HisKA"/>
    <property type="match status" value="1"/>
</dbReference>
<dbReference type="SUPFAM" id="SSF55874">
    <property type="entry name" value="ATPase domain of HSP90 chaperone/DNA topoisomerase II/histidine kinase"/>
    <property type="match status" value="1"/>
</dbReference>
<dbReference type="GO" id="GO:0005524">
    <property type="term" value="F:ATP binding"/>
    <property type="evidence" value="ECO:0007669"/>
    <property type="project" value="UniProtKB-KW"/>
</dbReference>
<dbReference type="PRINTS" id="PR00344">
    <property type="entry name" value="BCTRLSENSOR"/>
</dbReference>
<dbReference type="Pfam" id="PF02518">
    <property type="entry name" value="HATPase_c"/>
    <property type="match status" value="1"/>
</dbReference>
<keyword evidence="10 15" id="KW-0067">ATP-binding</keyword>
<dbReference type="SMART" id="SM00387">
    <property type="entry name" value="HATPase_c"/>
    <property type="match status" value="1"/>
</dbReference>
<evidence type="ECO:0000256" key="1">
    <source>
        <dbReference type="ARBA" id="ARBA00000085"/>
    </source>
</evidence>
<reference evidence="16" key="1">
    <citation type="journal article" date="2019" name="Int. J. Syst. Evol. Microbiol.">
        <title>The Global Catalogue of Microorganisms (GCM) 10K type strain sequencing project: providing services to taxonomists for standard genome sequencing and annotation.</title>
        <authorList>
            <consortium name="The Broad Institute Genomics Platform"/>
            <consortium name="The Broad Institute Genome Sequencing Center for Infectious Disease"/>
            <person name="Wu L."/>
            <person name="Ma J."/>
        </authorList>
    </citation>
    <scope>NUCLEOTIDE SEQUENCE [LARGE SCALE GENOMIC DNA]</scope>
    <source>
        <strain evidence="16">KCTC 42899</strain>
    </source>
</reference>
<dbReference type="Gene3D" id="3.30.565.10">
    <property type="entry name" value="Histidine kinase-like ATPase, C-terminal domain"/>
    <property type="match status" value="1"/>
</dbReference>
<evidence type="ECO:0000256" key="3">
    <source>
        <dbReference type="ARBA" id="ARBA00012438"/>
    </source>
</evidence>
<sequence length="591" mass="63426">MAARAWIGRHRRLALVLAVGLVALIAGAAAWHMSLRAITAQLEQGLILTSRALETEIERFRYLPRIAGEDARIRAALMRPDDPAAIRAANLYLETVTAQAGPSHLYLLNDRGVTLAASNWNRADSFVGFDYSFRPYFHDARAGGEGRFYAIGVTTGLPGYFLSARIDLPDGRRGMVVVKVDLGPLQRIWAEAERDTAVADADGVVFLASDAGWLYRPLSPLSPPALQRLADQQTYVGTDPGTTPPLLSRPGGWLRNDRQQRMTNVTAPFGDGWTIMVAAPIRPALAAALGWALIGALAAGLGLGLAKIQMQRRALIALRLGQSQMLERRVTERTEELAHEIEARRQTESELRATQETLIQAEKMAALGRMSAAIVHEISQPMAAMEATLATASLLAETDAPPAAQRIETARGLIRRMQRTTQRLKSFSRKEPAALNLIDARATAESALEIVQPRARAVGVTPQLIAPPGPVPVLAGRVRLEQVLVNLLLNALDAVGRDGWVRLELSARPGEVRLAVSDSGAGIAPADLPRVTEPFFTTKAGSEGMGLGLAISQEILAEFGGRLEIAAPPGQGVTATAILPQPQAHPPGNAP</sequence>
<dbReference type="EMBL" id="JBHRXJ010000015">
    <property type="protein sequence ID" value="MFC3529802.1"/>
    <property type="molecule type" value="Genomic_DNA"/>
</dbReference>
<evidence type="ECO:0000256" key="4">
    <source>
        <dbReference type="ARBA" id="ARBA00022475"/>
    </source>
</evidence>
<dbReference type="InterPro" id="IPR029151">
    <property type="entry name" value="Sensor-like_sf"/>
</dbReference>
<evidence type="ECO:0000256" key="6">
    <source>
        <dbReference type="ARBA" id="ARBA00022679"/>
    </source>
</evidence>
<keyword evidence="7 13" id="KW-0812">Transmembrane</keyword>
<dbReference type="Gene3D" id="1.10.287.130">
    <property type="match status" value="1"/>
</dbReference>
<evidence type="ECO:0000256" key="8">
    <source>
        <dbReference type="ARBA" id="ARBA00022741"/>
    </source>
</evidence>
<evidence type="ECO:0000256" key="9">
    <source>
        <dbReference type="ARBA" id="ARBA00022777"/>
    </source>
</evidence>
<accession>A0ABV7R9H3</accession>
<dbReference type="PANTHER" id="PTHR43065:SF46">
    <property type="entry name" value="C4-DICARBOXYLATE TRANSPORT SENSOR PROTEIN DCTB"/>
    <property type="match status" value="1"/>
</dbReference>
<dbReference type="PANTHER" id="PTHR43065">
    <property type="entry name" value="SENSOR HISTIDINE KINASE"/>
    <property type="match status" value="1"/>
</dbReference>
<keyword evidence="5" id="KW-0597">Phosphoprotein</keyword>
<keyword evidence="9" id="KW-0418">Kinase</keyword>
<dbReference type="PROSITE" id="PS50109">
    <property type="entry name" value="HIS_KIN"/>
    <property type="match status" value="1"/>
</dbReference>
<dbReference type="InterPro" id="IPR017055">
    <property type="entry name" value="Sig_transdc_His_kinase_DctB"/>
</dbReference>
<dbReference type="Gene3D" id="6.10.250.3020">
    <property type="match status" value="1"/>
</dbReference>
<dbReference type="RefSeq" id="WP_377745895.1">
    <property type="nucleotide sequence ID" value="NZ_JBHRXJ010000015.1"/>
</dbReference>
<feature type="transmembrane region" description="Helical" evidence="13">
    <location>
        <begin position="284"/>
        <end position="306"/>
    </location>
</feature>
<keyword evidence="8" id="KW-0547">Nucleotide-binding</keyword>
<comment type="subcellular location">
    <subcellularLocation>
        <location evidence="2">Cell membrane</location>
        <topology evidence="2">Multi-pass membrane protein</topology>
    </subcellularLocation>
</comment>
<keyword evidence="13" id="KW-0472">Membrane</keyword>
<dbReference type="SUPFAM" id="SSF103190">
    <property type="entry name" value="Sensory domain-like"/>
    <property type="match status" value="1"/>
</dbReference>
<evidence type="ECO:0000256" key="10">
    <source>
        <dbReference type="ARBA" id="ARBA00022840"/>
    </source>
</evidence>
<dbReference type="InterPro" id="IPR036890">
    <property type="entry name" value="HATPase_C_sf"/>
</dbReference>
<keyword evidence="4" id="KW-1003">Cell membrane</keyword>
<comment type="caution">
    <text evidence="15">The sequence shown here is derived from an EMBL/GenBank/DDBJ whole genome shotgun (WGS) entry which is preliminary data.</text>
</comment>
<dbReference type="InterPro" id="IPR003594">
    <property type="entry name" value="HATPase_dom"/>
</dbReference>
<evidence type="ECO:0000313" key="15">
    <source>
        <dbReference type="EMBL" id="MFC3529802.1"/>
    </source>
</evidence>
<evidence type="ECO:0000256" key="11">
    <source>
        <dbReference type="ARBA" id="ARBA00022989"/>
    </source>
</evidence>
<evidence type="ECO:0000256" key="5">
    <source>
        <dbReference type="ARBA" id="ARBA00022553"/>
    </source>
</evidence>
<evidence type="ECO:0000256" key="2">
    <source>
        <dbReference type="ARBA" id="ARBA00004651"/>
    </source>
</evidence>
<feature type="domain" description="Histidine kinase" evidence="14">
    <location>
        <begin position="373"/>
        <end position="583"/>
    </location>
</feature>
<dbReference type="Gene3D" id="3.30.450.20">
    <property type="entry name" value="PAS domain"/>
    <property type="match status" value="2"/>
</dbReference>
<dbReference type="Proteomes" id="UP001595721">
    <property type="component" value="Unassembled WGS sequence"/>
</dbReference>
<evidence type="ECO:0000256" key="7">
    <source>
        <dbReference type="ARBA" id="ARBA00022692"/>
    </source>
</evidence>